<feature type="domain" description="DUF1937" evidence="1">
    <location>
        <begin position="12"/>
        <end position="118"/>
    </location>
</feature>
<dbReference type="HOGENOM" id="CLU_2048806_0_0_5"/>
<dbReference type="Pfam" id="PF09152">
    <property type="entry name" value="DUF1937"/>
    <property type="match status" value="1"/>
</dbReference>
<dbReference type="KEGG" id="xau:Xaut_3665"/>
<gene>
    <name evidence="2" type="ordered locus">Xaut_3665</name>
</gene>
<dbReference type="EMBL" id="CP000781">
    <property type="protein sequence ID" value="ABS68893.1"/>
    <property type="molecule type" value="Genomic_DNA"/>
</dbReference>
<protein>
    <recommendedName>
        <fullName evidence="1">DUF1937 domain-containing protein</fullName>
    </recommendedName>
</protein>
<reference evidence="2 3" key="1">
    <citation type="submission" date="2007-07" db="EMBL/GenBank/DDBJ databases">
        <title>Complete sequence of chromosome of Xanthobacter autotrophicus Py2.</title>
        <authorList>
            <consortium name="US DOE Joint Genome Institute"/>
            <person name="Copeland A."/>
            <person name="Lucas S."/>
            <person name="Lapidus A."/>
            <person name="Barry K."/>
            <person name="Glavina del Rio T."/>
            <person name="Hammon N."/>
            <person name="Israni S."/>
            <person name="Dalin E."/>
            <person name="Tice H."/>
            <person name="Pitluck S."/>
            <person name="Sims D."/>
            <person name="Brettin T."/>
            <person name="Bruce D."/>
            <person name="Detter J.C."/>
            <person name="Han C."/>
            <person name="Tapia R."/>
            <person name="Brainard J."/>
            <person name="Schmutz J."/>
            <person name="Larimer F."/>
            <person name="Land M."/>
            <person name="Hauser L."/>
            <person name="Kyrpides N."/>
            <person name="Kim E."/>
            <person name="Ensigns S.A."/>
            <person name="Richardson P."/>
        </authorList>
    </citation>
    <scope>NUCLEOTIDE SEQUENCE [LARGE SCALE GENOMIC DNA]</scope>
    <source>
        <strain evidence="3">ATCC BAA-1158 / Py2</strain>
    </source>
</reference>
<evidence type="ECO:0000313" key="2">
    <source>
        <dbReference type="EMBL" id="ABS68893.1"/>
    </source>
</evidence>
<sequence length="120" mass="13297">MNLEELRDIGGITYVSVPYTAHLYGLSAAAYDADRHAAHLIKMGFIPFSPISHSHPIARVGGIDPRSHEIWMAQNDAFMEACSAMVAVHIPGWEDSIGMKMEREAFARMGKPVVEMEMLP</sequence>
<keyword evidence="3" id="KW-1185">Reference proteome</keyword>
<dbReference type="SUPFAM" id="SSF52309">
    <property type="entry name" value="N-(deoxy)ribosyltransferase-like"/>
    <property type="match status" value="1"/>
</dbReference>
<dbReference type="Proteomes" id="UP000002417">
    <property type="component" value="Chromosome"/>
</dbReference>
<dbReference type="OrthoDB" id="4569478at2"/>
<dbReference type="eggNOG" id="COG3613">
    <property type="taxonomic scope" value="Bacteria"/>
</dbReference>
<accession>A7ILK0</accession>
<dbReference type="Gene3D" id="3.40.50.10400">
    <property type="entry name" value="Hypothetical protein PA1492"/>
    <property type="match status" value="1"/>
</dbReference>
<evidence type="ECO:0000313" key="3">
    <source>
        <dbReference type="Proteomes" id="UP000002417"/>
    </source>
</evidence>
<evidence type="ECO:0000259" key="1">
    <source>
        <dbReference type="Pfam" id="PF09152"/>
    </source>
</evidence>
<proteinExistence type="predicted"/>
<dbReference type="AlphaFoldDB" id="A7ILK0"/>
<name>A7ILK0_XANP2</name>
<dbReference type="InterPro" id="IPR015235">
    <property type="entry name" value="DUF1937"/>
</dbReference>
<organism evidence="2 3">
    <name type="scientific">Xanthobacter autotrophicus (strain ATCC BAA-1158 / Py2)</name>
    <dbReference type="NCBI Taxonomy" id="78245"/>
    <lineage>
        <taxon>Bacteria</taxon>
        <taxon>Pseudomonadati</taxon>
        <taxon>Pseudomonadota</taxon>
        <taxon>Alphaproteobacteria</taxon>
        <taxon>Hyphomicrobiales</taxon>
        <taxon>Xanthobacteraceae</taxon>
        <taxon>Xanthobacter</taxon>
    </lineage>
</organism>
<dbReference type="STRING" id="78245.Xaut_3665"/>